<dbReference type="SMART" id="SM00014">
    <property type="entry name" value="acidPPc"/>
    <property type="match status" value="1"/>
</dbReference>
<reference evidence="4 5" key="1">
    <citation type="journal article" date="2019" name="Genome Biol. Evol.">
        <title>Whole-Genome Sequencing of the Giant Devil Catfish, Bagarius yarrelli.</title>
        <authorList>
            <person name="Jiang W."/>
            <person name="Lv Y."/>
            <person name="Cheng L."/>
            <person name="Yang K."/>
            <person name="Chao B."/>
            <person name="Wang X."/>
            <person name="Li Y."/>
            <person name="Pan X."/>
            <person name="You X."/>
            <person name="Zhang Y."/>
            <person name="Yang J."/>
            <person name="Li J."/>
            <person name="Zhang X."/>
            <person name="Liu S."/>
            <person name="Sun C."/>
            <person name="Yang J."/>
            <person name="Shi Q."/>
        </authorList>
    </citation>
    <scope>NUCLEOTIDE SEQUENCE [LARGE SCALE GENOMIC DNA]</scope>
    <source>
        <strain evidence="4">JWS20170419001</strain>
        <tissue evidence="4">Muscle</tissue>
    </source>
</reference>
<accession>A0A556V4Y9</accession>
<evidence type="ECO:0000313" key="5">
    <source>
        <dbReference type="Proteomes" id="UP000319801"/>
    </source>
</evidence>
<feature type="region of interest" description="Disordered" evidence="1">
    <location>
        <begin position="38"/>
        <end position="77"/>
    </location>
</feature>
<feature type="transmembrane region" description="Helical" evidence="2">
    <location>
        <begin position="344"/>
        <end position="364"/>
    </location>
</feature>
<keyword evidence="2" id="KW-0472">Membrane</keyword>
<evidence type="ECO:0000259" key="3">
    <source>
        <dbReference type="SMART" id="SM00014"/>
    </source>
</evidence>
<dbReference type="GO" id="GO:0006670">
    <property type="term" value="P:sphingosine metabolic process"/>
    <property type="evidence" value="ECO:0007669"/>
    <property type="project" value="TreeGrafter"/>
</dbReference>
<feature type="transmembrane region" description="Helical" evidence="2">
    <location>
        <begin position="218"/>
        <end position="238"/>
    </location>
</feature>
<keyword evidence="2" id="KW-0812">Transmembrane</keyword>
<gene>
    <name evidence="4" type="ORF">Baya_13003</name>
</gene>
<name>A0A556V4Y9_BAGYA</name>
<dbReference type="CDD" id="cd03388">
    <property type="entry name" value="PAP2_SPPase1"/>
    <property type="match status" value="1"/>
</dbReference>
<keyword evidence="5" id="KW-1185">Reference proteome</keyword>
<dbReference type="InterPro" id="IPR036938">
    <property type="entry name" value="PAP2/HPO_sf"/>
</dbReference>
<dbReference type="Gene3D" id="1.20.144.10">
    <property type="entry name" value="Phosphatidic acid phosphatase type 2/haloperoxidase"/>
    <property type="match status" value="1"/>
</dbReference>
<feature type="transmembrane region" description="Helical" evidence="2">
    <location>
        <begin position="277"/>
        <end position="296"/>
    </location>
</feature>
<dbReference type="PANTHER" id="PTHR14969:SF45">
    <property type="entry name" value="SPHINGOSINE-1-PHOSPHATE PHOSPHATASE 1"/>
    <property type="match status" value="1"/>
</dbReference>
<dbReference type="GO" id="GO:0005789">
    <property type="term" value="C:endoplasmic reticulum membrane"/>
    <property type="evidence" value="ECO:0007669"/>
    <property type="project" value="TreeGrafter"/>
</dbReference>
<feature type="transmembrane region" description="Helical" evidence="2">
    <location>
        <begin position="244"/>
        <end position="265"/>
    </location>
</feature>
<evidence type="ECO:0000256" key="1">
    <source>
        <dbReference type="SAM" id="MobiDB-lite"/>
    </source>
</evidence>
<dbReference type="Pfam" id="PF01569">
    <property type="entry name" value="PAP2"/>
    <property type="match status" value="1"/>
</dbReference>
<evidence type="ECO:0000256" key="2">
    <source>
        <dbReference type="SAM" id="Phobius"/>
    </source>
</evidence>
<keyword evidence="2" id="KW-1133">Transmembrane helix</keyword>
<dbReference type="AlphaFoldDB" id="A0A556V4Y9"/>
<protein>
    <submittedName>
        <fullName evidence="4">Sphingosine-1-phosphate phosphatase 1</fullName>
    </submittedName>
</protein>
<evidence type="ECO:0000313" key="4">
    <source>
        <dbReference type="EMBL" id="TSV02083.1"/>
    </source>
</evidence>
<dbReference type="EMBL" id="VCAZ01000122">
    <property type="protein sequence ID" value="TSV02083.1"/>
    <property type="molecule type" value="Genomic_DNA"/>
</dbReference>
<sequence>MGSALRADLLMLFKSLHDPQHVARFQELCGVRATITENHSGARDSGGGEEIDVSRRRKPVRDGQEKQQEVNGAVNGSTNGVAGVNAKSGIARGPLRKNSLTGDVGHQFVISNRLLYYAFTLGTELGNELFYISFFPFLTWNVDPFVARRLIAIWVWVMYLGQCTKDLVRWPRPASPPVVKLEVFYDSEYSMPSTHAMSGTAVPLGLFLLTYSRWEYPFILGLGLTLSWSLLVCVSRVYMGMHSVLDVIVGFLFSLLILVVFYPVLDTIDTFNQSSSYAPILTVSLHAALGLFSFTLDTWSTSRGDTAQILGTGAGIAVSSHLNHQLALIHDPPASMLPLQAPPLSWGLFGWSLLRFILGVLMLIGTRTVMKALTIPLVCRVVGISSQDVRKARRNMLVELPYRYIVYWTVGFSAFFLVPYIFSCIGLS</sequence>
<feature type="transmembrane region" description="Helical" evidence="2">
    <location>
        <begin position="400"/>
        <end position="422"/>
    </location>
</feature>
<dbReference type="SUPFAM" id="SSF48317">
    <property type="entry name" value="Acid phosphatase/Vanadium-dependent haloperoxidase"/>
    <property type="match status" value="1"/>
</dbReference>
<organism evidence="4 5">
    <name type="scientific">Bagarius yarrelli</name>
    <name type="common">Goonch</name>
    <name type="synonym">Bagrus yarrelli</name>
    <dbReference type="NCBI Taxonomy" id="175774"/>
    <lineage>
        <taxon>Eukaryota</taxon>
        <taxon>Metazoa</taxon>
        <taxon>Chordata</taxon>
        <taxon>Craniata</taxon>
        <taxon>Vertebrata</taxon>
        <taxon>Euteleostomi</taxon>
        <taxon>Actinopterygii</taxon>
        <taxon>Neopterygii</taxon>
        <taxon>Teleostei</taxon>
        <taxon>Ostariophysi</taxon>
        <taxon>Siluriformes</taxon>
        <taxon>Sisoridae</taxon>
        <taxon>Sisorinae</taxon>
        <taxon>Bagarius</taxon>
    </lineage>
</organism>
<dbReference type="GO" id="GO:0042392">
    <property type="term" value="F:sphingosine-1-phosphate phosphatase activity"/>
    <property type="evidence" value="ECO:0007669"/>
    <property type="project" value="TreeGrafter"/>
</dbReference>
<dbReference type="InterPro" id="IPR000326">
    <property type="entry name" value="PAP2/HPO"/>
</dbReference>
<comment type="caution">
    <text evidence="4">The sequence shown here is derived from an EMBL/GenBank/DDBJ whole genome shotgun (WGS) entry which is preliminary data.</text>
</comment>
<dbReference type="Proteomes" id="UP000319801">
    <property type="component" value="Unassembled WGS sequence"/>
</dbReference>
<dbReference type="PANTHER" id="PTHR14969">
    <property type="entry name" value="SPHINGOSINE-1-PHOSPHATE PHOSPHOHYDROLASE"/>
    <property type="match status" value="1"/>
</dbReference>
<proteinExistence type="predicted"/>
<dbReference type="OrthoDB" id="301434at2759"/>
<feature type="domain" description="Phosphatidic acid phosphatase type 2/haloperoxidase" evidence="3">
    <location>
        <begin position="148"/>
        <end position="262"/>
    </location>
</feature>